<feature type="domain" description="WW" evidence="4">
    <location>
        <begin position="180"/>
        <end position="213"/>
    </location>
</feature>
<feature type="coiled-coil region" evidence="2">
    <location>
        <begin position="437"/>
        <end position="464"/>
    </location>
</feature>
<evidence type="ECO:0000313" key="7">
    <source>
        <dbReference type="Proteomes" id="UP000288716"/>
    </source>
</evidence>
<feature type="compositionally biased region" description="Basic and acidic residues" evidence="3">
    <location>
        <begin position="228"/>
        <end position="271"/>
    </location>
</feature>
<feature type="non-terminal residue" evidence="6">
    <location>
        <position position="664"/>
    </location>
</feature>
<dbReference type="Pfam" id="PF01846">
    <property type="entry name" value="FF"/>
    <property type="match status" value="3"/>
</dbReference>
<accession>A0A443S6P7</accession>
<dbReference type="SUPFAM" id="SSF51045">
    <property type="entry name" value="WW domain"/>
    <property type="match status" value="3"/>
</dbReference>
<feature type="compositionally biased region" description="Basic and acidic residues" evidence="3">
    <location>
        <begin position="336"/>
        <end position="348"/>
    </location>
</feature>
<dbReference type="CDD" id="cd00201">
    <property type="entry name" value="WW"/>
    <property type="match status" value="3"/>
</dbReference>
<feature type="domain" description="FF" evidence="5">
    <location>
        <begin position="450"/>
        <end position="505"/>
    </location>
</feature>
<proteinExistence type="predicted"/>
<feature type="region of interest" description="Disordered" evidence="3">
    <location>
        <begin position="228"/>
        <end position="282"/>
    </location>
</feature>
<dbReference type="Gene3D" id="1.10.10.440">
    <property type="entry name" value="FF domain"/>
    <property type="match status" value="4"/>
</dbReference>
<dbReference type="InterPro" id="IPR002713">
    <property type="entry name" value="FF_domain"/>
</dbReference>
<dbReference type="InterPro" id="IPR036517">
    <property type="entry name" value="FF_domain_sf"/>
</dbReference>
<dbReference type="Pfam" id="PF23517">
    <property type="entry name" value="WW_TCERG1"/>
    <property type="match status" value="1"/>
</dbReference>
<dbReference type="InterPro" id="IPR045148">
    <property type="entry name" value="TCRG1-like"/>
</dbReference>
<keyword evidence="2" id="KW-0175">Coiled coil</keyword>
<dbReference type="FunFam" id="2.20.70.10:FF:000049">
    <property type="entry name" value="Transcription elongation regulator 1-like"/>
    <property type="match status" value="1"/>
</dbReference>
<dbReference type="PANTHER" id="PTHR15377:SF3">
    <property type="entry name" value="WW DOMAIN-CONTAINING PROTEIN"/>
    <property type="match status" value="1"/>
</dbReference>
<reference evidence="6 7" key="1">
    <citation type="journal article" date="2018" name="Gigascience">
        <title>Genomes of trombidid mites reveal novel predicted allergens and laterally-transferred genes associated with secondary metabolism.</title>
        <authorList>
            <person name="Dong X."/>
            <person name="Chaisiri K."/>
            <person name="Xia D."/>
            <person name="Armstrong S.D."/>
            <person name="Fang Y."/>
            <person name="Donnelly M.J."/>
            <person name="Kadowaki T."/>
            <person name="McGarry J.W."/>
            <person name="Darby A.C."/>
            <person name="Makepeace B.L."/>
        </authorList>
    </citation>
    <scope>NUCLEOTIDE SEQUENCE [LARGE SCALE GENOMIC DNA]</scope>
    <source>
        <strain evidence="6">UoL-UT</strain>
    </source>
</reference>
<name>A0A443S6P7_9ACAR</name>
<feature type="compositionally biased region" description="Basic and acidic residues" evidence="3">
    <location>
        <begin position="580"/>
        <end position="604"/>
    </location>
</feature>
<sequence>MIDMNSRPQFVNPLIAHNNHPPLASMQSESSAELWVETKSADNKVYYYNAKTRETSWSKPENVKIITQEQLSQPSTLQQISINATGDSAGIQEKTPETANRAIGDQPAHTLQPPSILGQPPFMPQPFPSGITPATFAMQGAFPGAVGAVQTLWGPQVPGITPTTDPRKQQLLLSVDSEIRSRANEWVEYKTPENRSYFYSVKTNQSVWDKPQALIDLEEALKKLQQEEGKKLEQTVKNGEVRSEVKVEERKPIVEEKPVEKKPEQQRDKSKPVSNTPITGTPWCVVWTGDNRVFYFNPSTRTSVWDRPQELRGRPDVDKLVKSPPKQNEDGVPQQPEKRVAEVDDKNVIQKKKLKSEEESDADAKKDSATEAEALAAKQRETIPVEERVVLFRNMLIEKDVSAFSTWEKELHKIVFDPRYLLLTSKERKQVFDKYVKERAEEERKEKRLRLKQQRDDFRKMLEEANLSARSSFGEFNQKYNRDERFKNIEKMRERESMFNEFISELRRKEKEEKAAQREKAKRDFLELLAEKTFIDRHTKWSDLKEKIRDDSRYKAVDSSTFREDIFKAYVVQLPSKNENNSKVENEEDVKEREKQERIENSLREREKEVARELSTHLRERDKEREQHKHAEAVEHFNALLTDLIRNADMSWRDGKKILKKDHR</sequence>
<evidence type="ECO:0000259" key="4">
    <source>
        <dbReference type="PROSITE" id="PS50020"/>
    </source>
</evidence>
<dbReference type="GO" id="GO:0070063">
    <property type="term" value="F:RNA polymerase binding"/>
    <property type="evidence" value="ECO:0007669"/>
    <property type="project" value="InterPro"/>
</dbReference>
<feature type="region of interest" description="Disordered" evidence="3">
    <location>
        <begin position="578"/>
        <end position="604"/>
    </location>
</feature>
<dbReference type="VEuPathDB" id="VectorBase:LDEU008876"/>
<dbReference type="Proteomes" id="UP000288716">
    <property type="component" value="Unassembled WGS sequence"/>
</dbReference>
<gene>
    <name evidence="6" type="ORF">B4U80_03862</name>
</gene>
<keyword evidence="7" id="KW-1185">Reference proteome</keyword>
<dbReference type="Pfam" id="PF00397">
    <property type="entry name" value="WW"/>
    <property type="match status" value="2"/>
</dbReference>
<dbReference type="Gene3D" id="2.20.70.10">
    <property type="match status" value="3"/>
</dbReference>
<dbReference type="GO" id="GO:0003712">
    <property type="term" value="F:transcription coregulator activity"/>
    <property type="evidence" value="ECO:0007669"/>
    <property type="project" value="TreeGrafter"/>
</dbReference>
<feature type="domain" description="FF" evidence="5">
    <location>
        <begin position="518"/>
        <end position="573"/>
    </location>
</feature>
<evidence type="ECO:0000313" key="6">
    <source>
        <dbReference type="EMBL" id="RWS23164.1"/>
    </source>
</evidence>
<organism evidence="6 7">
    <name type="scientific">Leptotrombidium deliense</name>
    <dbReference type="NCBI Taxonomy" id="299467"/>
    <lineage>
        <taxon>Eukaryota</taxon>
        <taxon>Metazoa</taxon>
        <taxon>Ecdysozoa</taxon>
        <taxon>Arthropoda</taxon>
        <taxon>Chelicerata</taxon>
        <taxon>Arachnida</taxon>
        <taxon>Acari</taxon>
        <taxon>Acariformes</taxon>
        <taxon>Trombidiformes</taxon>
        <taxon>Prostigmata</taxon>
        <taxon>Anystina</taxon>
        <taxon>Parasitengona</taxon>
        <taxon>Trombiculoidea</taxon>
        <taxon>Trombiculidae</taxon>
        <taxon>Leptotrombidium</taxon>
    </lineage>
</organism>
<evidence type="ECO:0000256" key="1">
    <source>
        <dbReference type="ARBA" id="ARBA00022737"/>
    </source>
</evidence>
<feature type="domain" description="WW" evidence="4">
    <location>
        <begin position="277"/>
        <end position="310"/>
    </location>
</feature>
<dbReference type="InterPro" id="IPR001202">
    <property type="entry name" value="WW_dom"/>
</dbReference>
<evidence type="ECO:0000256" key="2">
    <source>
        <dbReference type="SAM" id="Coils"/>
    </source>
</evidence>
<feature type="domain" description="WW" evidence="4">
    <location>
        <begin position="35"/>
        <end position="62"/>
    </location>
</feature>
<dbReference type="FunFam" id="1.10.10.440:FF:000001">
    <property type="entry name" value="Transcription elongation regulator 1 like"/>
    <property type="match status" value="1"/>
</dbReference>
<dbReference type="InterPro" id="IPR036020">
    <property type="entry name" value="WW_dom_sf"/>
</dbReference>
<keyword evidence="1" id="KW-0677">Repeat</keyword>
<comment type="caution">
    <text evidence="6">The sequence shown here is derived from an EMBL/GenBank/DDBJ whole genome shotgun (WGS) entry which is preliminary data.</text>
</comment>
<evidence type="ECO:0000259" key="5">
    <source>
        <dbReference type="PROSITE" id="PS51676"/>
    </source>
</evidence>
<dbReference type="PROSITE" id="PS01159">
    <property type="entry name" value="WW_DOMAIN_1"/>
    <property type="match status" value="1"/>
</dbReference>
<feature type="compositionally biased region" description="Basic and acidic residues" evidence="3">
    <location>
        <begin position="307"/>
        <end position="321"/>
    </location>
</feature>
<dbReference type="PROSITE" id="PS50020">
    <property type="entry name" value="WW_DOMAIN_2"/>
    <property type="match status" value="3"/>
</dbReference>
<dbReference type="STRING" id="299467.A0A443S6P7"/>
<evidence type="ECO:0000256" key="3">
    <source>
        <dbReference type="SAM" id="MobiDB-lite"/>
    </source>
</evidence>
<feature type="region of interest" description="Disordered" evidence="3">
    <location>
        <begin position="306"/>
        <end position="376"/>
    </location>
</feature>
<dbReference type="SMART" id="SM00441">
    <property type="entry name" value="FF"/>
    <property type="match status" value="3"/>
</dbReference>
<dbReference type="PANTHER" id="PTHR15377">
    <property type="entry name" value="TRANSCRIPTION ELONGATION REGULATOR 1"/>
    <property type="match status" value="1"/>
</dbReference>
<dbReference type="InterPro" id="IPR057565">
    <property type="entry name" value="WW_TCRG1_3rd"/>
</dbReference>
<dbReference type="SUPFAM" id="SSF81698">
    <property type="entry name" value="FF domain"/>
    <property type="match status" value="4"/>
</dbReference>
<protein>
    <submittedName>
        <fullName evidence="6">Transcription elongation regulator 1-like isoform X1</fullName>
    </submittedName>
</protein>
<dbReference type="AlphaFoldDB" id="A0A443S6P7"/>
<dbReference type="SMART" id="SM00456">
    <property type="entry name" value="WW"/>
    <property type="match status" value="3"/>
</dbReference>
<feature type="domain" description="FF" evidence="5">
    <location>
        <begin position="383"/>
        <end position="438"/>
    </location>
</feature>
<feature type="coiled-coil region" evidence="2">
    <location>
        <begin position="499"/>
        <end position="531"/>
    </location>
</feature>
<dbReference type="EMBL" id="NCKV01006984">
    <property type="protein sequence ID" value="RWS23164.1"/>
    <property type="molecule type" value="Genomic_DNA"/>
</dbReference>
<dbReference type="GO" id="GO:0005634">
    <property type="term" value="C:nucleus"/>
    <property type="evidence" value="ECO:0007669"/>
    <property type="project" value="TreeGrafter"/>
</dbReference>
<dbReference type="OrthoDB" id="63972at2759"/>
<dbReference type="PROSITE" id="PS51676">
    <property type="entry name" value="FF"/>
    <property type="match status" value="3"/>
</dbReference>